<gene>
    <name evidence="1" type="ORF">BWY43_00090</name>
</gene>
<evidence type="ECO:0000313" key="1">
    <source>
        <dbReference type="EMBL" id="OQA53319.1"/>
    </source>
</evidence>
<reference evidence="1" key="1">
    <citation type="submission" date="2017-02" db="EMBL/GenBank/DDBJ databases">
        <title>Delving into the versatile metabolic prowess of the omnipresent phylum Bacteroidetes.</title>
        <authorList>
            <person name="Nobu M.K."/>
            <person name="Mei R."/>
            <person name="Narihiro T."/>
            <person name="Kuroda K."/>
            <person name="Liu W.-T."/>
        </authorList>
    </citation>
    <scope>NUCLEOTIDE SEQUENCE</scope>
    <source>
        <strain evidence="1">ADurb.Bin280</strain>
    </source>
</reference>
<accession>A0A1V5SFJ3</accession>
<proteinExistence type="predicted"/>
<dbReference type="PANTHER" id="PTHR34070">
    <property type="entry name" value="ARMADILLO-TYPE FOLD"/>
    <property type="match status" value="1"/>
</dbReference>
<dbReference type="SUPFAM" id="SSF48371">
    <property type="entry name" value="ARM repeat"/>
    <property type="match status" value="1"/>
</dbReference>
<dbReference type="Pfam" id="PF08713">
    <property type="entry name" value="DNA_alkylation"/>
    <property type="match status" value="1"/>
</dbReference>
<protein>
    <submittedName>
        <fullName evidence="1">DNA alkylation repair enzyme</fullName>
    </submittedName>
</protein>
<dbReference type="PANTHER" id="PTHR34070:SF1">
    <property type="entry name" value="DNA ALKYLATION REPAIR PROTEIN"/>
    <property type="match status" value="1"/>
</dbReference>
<dbReference type="InterPro" id="IPR014825">
    <property type="entry name" value="DNA_alkylation"/>
</dbReference>
<organism evidence="1">
    <name type="scientific">candidate division WS2 bacterium ADurb.Bin280</name>
    <dbReference type="NCBI Taxonomy" id="1852829"/>
    <lineage>
        <taxon>Bacteria</taxon>
        <taxon>candidate division WS2</taxon>
    </lineage>
</organism>
<dbReference type="AlphaFoldDB" id="A0A1V5SFJ3"/>
<dbReference type="InterPro" id="IPR016024">
    <property type="entry name" value="ARM-type_fold"/>
</dbReference>
<dbReference type="CDD" id="cd06561">
    <property type="entry name" value="AlkD_like"/>
    <property type="match status" value="1"/>
</dbReference>
<dbReference type="EMBL" id="MWBO01000006">
    <property type="protein sequence ID" value="OQA53319.1"/>
    <property type="molecule type" value="Genomic_DNA"/>
</dbReference>
<comment type="caution">
    <text evidence="1">The sequence shown here is derived from an EMBL/GenBank/DDBJ whole genome shotgun (WGS) entry which is preliminary data.</text>
</comment>
<name>A0A1V5SFJ3_9BACT</name>
<sequence>MTKQSNKPSAIAHSIKSDLQNFSQKISEDRQEFVKKYLGTKRNFLNIKSPSRDKVLRKYKKQLNSLEGKELLDVLDILIKSDTFDFLNFAGKFISFSKSARQNIDMHKLEEWLEKTTGWAECDSLCQSLFEGNEAIERFEEFKKTVEDFSISKNIQLRRASLVLQVKPTRQIKNRRLENLSFETIDRLKKENHILITKAVSWLLRSLTTHYRFEVESYLLANKEKIPSIAYRETTRKLKTGKK</sequence>
<dbReference type="Gene3D" id="1.25.10.90">
    <property type="match status" value="1"/>
</dbReference>
<dbReference type="Proteomes" id="UP000485367">
    <property type="component" value="Unassembled WGS sequence"/>
</dbReference>